<sequence length="127" mass="14187">MVNMETFGLDLNHLMSIFKESETYRALAFFATMSEFIINVLCKNLGSFLMVAVASPSNSVKRVRRIETLLTTVVVVELKKEEKDGEDEDNCKDKNKYYEEGMTMEYLTTEETMGEILGGGGSGGYGV</sequence>
<comment type="caution">
    <text evidence="1">The sequence shown here is derived from an EMBL/GenBank/DDBJ whole genome shotgun (WGS) entry which is preliminary data.</text>
</comment>
<name>A0ABC8TPS3_9AQUA</name>
<gene>
    <name evidence="1" type="ORF">ILEXP_LOCUS41035</name>
</gene>
<evidence type="ECO:0000313" key="2">
    <source>
        <dbReference type="Proteomes" id="UP001642360"/>
    </source>
</evidence>
<protein>
    <submittedName>
        <fullName evidence="1">Uncharacterized protein</fullName>
    </submittedName>
</protein>
<dbReference type="Proteomes" id="UP001642360">
    <property type="component" value="Unassembled WGS sequence"/>
</dbReference>
<organism evidence="1 2">
    <name type="scientific">Ilex paraguariensis</name>
    <name type="common">yerba mate</name>
    <dbReference type="NCBI Taxonomy" id="185542"/>
    <lineage>
        <taxon>Eukaryota</taxon>
        <taxon>Viridiplantae</taxon>
        <taxon>Streptophyta</taxon>
        <taxon>Embryophyta</taxon>
        <taxon>Tracheophyta</taxon>
        <taxon>Spermatophyta</taxon>
        <taxon>Magnoliopsida</taxon>
        <taxon>eudicotyledons</taxon>
        <taxon>Gunneridae</taxon>
        <taxon>Pentapetalae</taxon>
        <taxon>asterids</taxon>
        <taxon>campanulids</taxon>
        <taxon>Aquifoliales</taxon>
        <taxon>Aquifoliaceae</taxon>
        <taxon>Ilex</taxon>
    </lineage>
</organism>
<keyword evidence="2" id="KW-1185">Reference proteome</keyword>
<accession>A0ABC8TPS3</accession>
<dbReference type="AlphaFoldDB" id="A0ABC8TPS3"/>
<feature type="non-terminal residue" evidence="1">
    <location>
        <position position="127"/>
    </location>
</feature>
<proteinExistence type="predicted"/>
<dbReference type="EMBL" id="CAUOFW020005747">
    <property type="protein sequence ID" value="CAK9171467.1"/>
    <property type="molecule type" value="Genomic_DNA"/>
</dbReference>
<evidence type="ECO:0000313" key="1">
    <source>
        <dbReference type="EMBL" id="CAK9171467.1"/>
    </source>
</evidence>
<reference evidence="1 2" key="1">
    <citation type="submission" date="2024-02" db="EMBL/GenBank/DDBJ databases">
        <authorList>
            <person name="Vignale AGUSTIN F."/>
            <person name="Sosa J E."/>
            <person name="Modenutti C."/>
        </authorList>
    </citation>
    <scope>NUCLEOTIDE SEQUENCE [LARGE SCALE GENOMIC DNA]</scope>
</reference>